<dbReference type="InterPro" id="IPR006342">
    <property type="entry name" value="FkbM_mtfrase"/>
</dbReference>
<dbReference type="GO" id="GO:0032259">
    <property type="term" value="P:methylation"/>
    <property type="evidence" value="ECO:0007669"/>
    <property type="project" value="UniProtKB-KW"/>
</dbReference>
<dbReference type="EMBL" id="JBAJEX010000002">
    <property type="protein sequence ID" value="MEO1766439.1"/>
    <property type="molecule type" value="Genomic_DNA"/>
</dbReference>
<dbReference type="GO" id="GO:0008168">
    <property type="term" value="F:methyltransferase activity"/>
    <property type="evidence" value="ECO:0007669"/>
    <property type="project" value="UniProtKB-KW"/>
</dbReference>
<keyword evidence="2" id="KW-0489">Methyltransferase</keyword>
<organism evidence="2 3">
    <name type="scientific">Thiobacter aerophilum</name>
    <dbReference type="NCBI Taxonomy" id="3121275"/>
    <lineage>
        <taxon>Bacteria</taxon>
        <taxon>Pseudomonadati</taxon>
        <taxon>Pseudomonadota</taxon>
        <taxon>Betaproteobacteria</taxon>
        <taxon>Burkholderiales</taxon>
        <taxon>Thiobacteraceae</taxon>
        <taxon>Thiobacter</taxon>
    </lineage>
</organism>
<dbReference type="InterPro" id="IPR029063">
    <property type="entry name" value="SAM-dependent_MTases_sf"/>
</dbReference>
<protein>
    <submittedName>
        <fullName evidence="2">FkbM family methyltransferase</fullName>
    </submittedName>
</protein>
<sequence length="242" mass="28166">MRKTTAHRMLKTRAILERAKWLYGLYVRRDPFLQEVRRWFRDKGDQTLRLHYPLTSDSIVVDVGGYVGDFAEAIYTKYRCRVLVFEPVAEYWQRCVARFAQNPRIEVFNYGLGSKDASLPLEIKGDGSSFVEDHSTAQSHALASLRRADTTLEALGIKHVDLMKINIEGGEYDLLELLIETGWLTRIRFLQIQFHNFVPGATERRQVIRSKLAQSHTEMWTYEFVWESWQRRGYPGSSGNLS</sequence>
<comment type="caution">
    <text evidence="2">The sequence shown here is derived from an EMBL/GenBank/DDBJ whole genome shotgun (WGS) entry which is preliminary data.</text>
</comment>
<dbReference type="Gene3D" id="3.40.50.150">
    <property type="entry name" value="Vaccinia Virus protein VP39"/>
    <property type="match status" value="1"/>
</dbReference>
<gene>
    <name evidence="2" type="ORF">V6E02_04355</name>
</gene>
<evidence type="ECO:0000313" key="2">
    <source>
        <dbReference type="EMBL" id="MEO1766439.1"/>
    </source>
</evidence>
<name>A0ABV0ECY4_9BURK</name>
<keyword evidence="3" id="KW-1185">Reference proteome</keyword>
<accession>A0ABV0ECY4</accession>
<evidence type="ECO:0000259" key="1">
    <source>
        <dbReference type="Pfam" id="PF05050"/>
    </source>
</evidence>
<proteinExistence type="predicted"/>
<keyword evidence="2" id="KW-0808">Transferase</keyword>
<evidence type="ECO:0000313" key="3">
    <source>
        <dbReference type="Proteomes" id="UP001482231"/>
    </source>
</evidence>
<dbReference type="Proteomes" id="UP001482231">
    <property type="component" value="Unassembled WGS sequence"/>
</dbReference>
<dbReference type="RefSeq" id="WP_347307499.1">
    <property type="nucleotide sequence ID" value="NZ_JBAJEX010000002.1"/>
</dbReference>
<dbReference type="Pfam" id="PF05050">
    <property type="entry name" value="Methyltransf_21"/>
    <property type="match status" value="1"/>
</dbReference>
<reference evidence="2 3" key="1">
    <citation type="submission" date="2024-02" db="EMBL/GenBank/DDBJ databases">
        <title>New thermophilic sulfur-oxidizing bacteria from a hot springs of the Uzon caldera (Kamchatka, Russia).</title>
        <authorList>
            <person name="Dukat A.M."/>
            <person name="Elcheninov A.G."/>
            <person name="Frolov E.N."/>
        </authorList>
    </citation>
    <scope>NUCLEOTIDE SEQUENCE [LARGE SCALE GENOMIC DNA]</scope>
    <source>
        <strain evidence="2 3">AK1</strain>
    </source>
</reference>
<dbReference type="SUPFAM" id="SSF53335">
    <property type="entry name" value="S-adenosyl-L-methionine-dependent methyltransferases"/>
    <property type="match status" value="1"/>
</dbReference>
<feature type="domain" description="Methyltransferase FkbM" evidence="1">
    <location>
        <begin position="62"/>
        <end position="198"/>
    </location>
</feature>
<dbReference type="NCBIfam" id="TIGR01444">
    <property type="entry name" value="fkbM_fam"/>
    <property type="match status" value="1"/>
</dbReference>